<dbReference type="KEGG" id="stax:MC45_16370"/>
<gene>
    <name evidence="2" type="ORF">MC45_16370</name>
</gene>
<dbReference type="Gene3D" id="3.30.70.2970">
    <property type="entry name" value="Protein of unknown function (DUF541), domain 2"/>
    <property type="match status" value="1"/>
</dbReference>
<dbReference type="PANTHER" id="PTHR34387">
    <property type="entry name" value="SLR1258 PROTEIN"/>
    <property type="match status" value="1"/>
</dbReference>
<feature type="signal peptide" evidence="1">
    <location>
        <begin position="1"/>
        <end position="18"/>
    </location>
</feature>
<dbReference type="PANTHER" id="PTHR34387:SF1">
    <property type="entry name" value="PERIPLASMIC IMMUNOGENIC PROTEIN"/>
    <property type="match status" value="1"/>
</dbReference>
<protein>
    <submittedName>
        <fullName evidence="2">Membrane protein</fullName>
    </submittedName>
</protein>
<evidence type="ECO:0000313" key="2">
    <source>
        <dbReference type="EMBL" id="AIT07684.1"/>
    </source>
</evidence>
<accession>A0A097EJD9</accession>
<dbReference type="STRING" id="1549858.MC45_16370"/>
<evidence type="ECO:0000256" key="1">
    <source>
        <dbReference type="SAM" id="SignalP"/>
    </source>
</evidence>
<name>A0A097EJD9_9SPHN</name>
<dbReference type="eggNOG" id="COG2968">
    <property type="taxonomic scope" value="Bacteria"/>
</dbReference>
<feature type="chain" id="PRO_5001934236" evidence="1">
    <location>
        <begin position="19"/>
        <end position="241"/>
    </location>
</feature>
<dbReference type="InterPro" id="IPR007497">
    <property type="entry name" value="SIMPL/DUF541"/>
</dbReference>
<dbReference type="InterPro" id="IPR052022">
    <property type="entry name" value="26kDa_periplasmic_antigen"/>
</dbReference>
<keyword evidence="1" id="KW-0732">Signal</keyword>
<dbReference type="HOGENOM" id="CLU_080344_4_2_5"/>
<sequence>MKYLSAMALMMVPTAALAQSAATSVEPLVPAQGTILDVSAEGRTTRVPDLATIRAGVVSQAPTAAAALADNAQRMQRVLAALKRAGIAPRDLATSNVGLSPQYRYTDGQPPAITGYQATNTVSVRFRDVSKAGSVLDALVAQGANQIDGPNLSIDQPETALDEARTDAVKRARARADLYAAAAGMKVARVISIAEAGQDAGGPGPQPMFMARAMKADAASTEIAPGEKDVTVTLSVRFLLQ</sequence>
<reference evidence="2 3" key="1">
    <citation type="submission" date="2014-09" db="EMBL/GenBank/DDBJ databases">
        <title>Using Illumina technology Improving SMRT sequencing Genome Assembly by RASTools.</title>
        <authorList>
            <person name="Zhou Y."/>
            <person name="Ma T."/>
            <person name="Liu T."/>
        </authorList>
    </citation>
    <scope>NUCLEOTIDE SEQUENCE [LARGE SCALE GENOMIC DNA]</scope>
    <source>
        <strain evidence="2 3">ATCC 55669</strain>
    </source>
</reference>
<organism evidence="2 3">
    <name type="scientific">Sphingomonas taxi</name>
    <dbReference type="NCBI Taxonomy" id="1549858"/>
    <lineage>
        <taxon>Bacteria</taxon>
        <taxon>Pseudomonadati</taxon>
        <taxon>Pseudomonadota</taxon>
        <taxon>Alphaproteobacteria</taxon>
        <taxon>Sphingomonadales</taxon>
        <taxon>Sphingomonadaceae</taxon>
        <taxon>Sphingomonas</taxon>
    </lineage>
</organism>
<dbReference type="GO" id="GO:0006974">
    <property type="term" value="P:DNA damage response"/>
    <property type="evidence" value="ECO:0007669"/>
    <property type="project" value="TreeGrafter"/>
</dbReference>
<dbReference type="Gene3D" id="3.30.110.170">
    <property type="entry name" value="Protein of unknown function (DUF541), domain 1"/>
    <property type="match status" value="1"/>
</dbReference>
<dbReference type="EMBL" id="CP009571">
    <property type="protein sequence ID" value="AIT07684.1"/>
    <property type="molecule type" value="Genomic_DNA"/>
</dbReference>
<proteinExistence type="predicted"/>
<keyword evidence="3" id="KW-1185">Reference proteome</keyword>
<dbReference type="Proteomes" id="UP000033200">
    <property type="component" value="Chromosome"/>
</dbReference>
<dbReference type="AlphaFoldDB" id="A0A097EJD9"/>
<dbReference type="Pfam" id="PF04402">
    <property type="entry name" value="SIMPL"/>
    <property type="match status" value="1"/>
</dbReference>
<evidence type="ECO:0000313" key="3">
    <source>
        <dbReference type="Proteomes" id="UP000033200"/>
    </source>
</evidence>